<dbReference type="Proteomes" id="UP001569428">
    <property type="component" value="Unassembled WGS sequence"/>
</dbReference>
<organism evidence="2 3">
    <name type="scientific">Microbulbifer epialgicus</name>
    <dbReference type="NCBI Taxonomy" id="393907"/>
    <lineage>
        <taxon>Bacteria</taxon>
        <taxon>Pseudomonadati</taxon>
        <taxon>Pseudomonadota</taxon>
        <taxon>Gammaproteobacteria</taxon>
        <taxon>Cellvibrionales</taxon>
        <taxon>Microbulbiferaceae</taxon>
        <taxon>Microbulbifer</taxon>
    </lineage>
</organism>
<dbReference type="SUPFAM" id="SSF53474">
    <property type="entry name" value="alpha/beta-Hydrolases"/>
    <property type="match status" value="1"/>
</dbReference>
<evidence type="ECO:0000313" key="2">
    <source>
        <dbReference type="EMBL" id="MFA0812238.1"/>
    </source>
</evidence>
<name>A0ABV4P3B4_9GAMM</name>
<dbReference type="InterPro" id="IPR029058">
    <property type="entry name" value="AB_hydrolase_fold"/>
</dbReference>
<feature type="domain" description="AB hydrolase-1" evidence="1">
    <location>
        <begin position="33"/>
        <end position="274"/>
    </location>
</feature>
<evidence type="ECO:0000259" key="1">
    <source>
        <dbReference type="Pfam" id="PF00561"/>
    </source>
</evidence>
<reference evidence="2 3" key="1">
    <citation type="submission" date="2024-08" db="EMBL/GenBank/DDBJ databases">
        <authorList>
            <person name="Ishaq N."/>
        </authorList>
    </citation>
    <scope>NUCLEOTIDE SEQUENCE [LARGE SCALE GENOMIC DNA]</scope>
    <source>
        <strain evidence="2 3">DSM 18651</strain>
    </source>
</reference>
<keyword evidence="2" id="KW-0378">Hydrolase</keyword>
<dbReference type="InterPro" id="IPR000639">
    <property type="entry name" value="Epox_hydrolase-like"/>
</dbReference>
<dbReference type="Pfam" id="PF00561">
    <property type="entry name" value="Abhydrolase_1"/>
    <property type="match status" value="1"/>
</dbReference>
<dbReference type="Gene3D" id="3.40.50.1820">
    <property type="entry name" value="alpha/beta hydrolase"/>
    <property type="match status" value="1"/>
</dbReference>
<dbReference type="EMBL" id="JBGMEK010000035">
    <property type="protein sequence ID" value="MFA0812238.1"/>
    <property type="molecule type" value="Genomic_DNA"/>
</dbReference>
<comment type="caution">
    <text evidence="2">The sequence shown here is derived from an EMBL/GenBank/DDBJ whole genome shotgun (WGS) entry which is preliminary data.</text>
</comment>
<protein>
    <submittedName>
        <fullName evidence="2">Alpha/beta fold hydrolase</fullName>
    </submittedName>
</protein>
<sequence>MQPHQWLSSGQWFNFQSHKLFYVDSNPNNLHKPILLMVHGFPTSSYDWQKIWPQLTANFRCIAMDMLGFGYSDKPKNHRYSIHGQADLQEELLYHLGITSAHLLAHDYGDTVAQELLARDNSREKKLFCSTCLLNGGLFPETHQARLIQKLLISPIGPLINRLVNYRQFCRSFSALFGPDTRPTRRELQELWQIIQYNGGKYRFHKLINYMRERRKHRQRWIDALNQFQGPLQLINGSDDPVSGVHMVARFRELIVRPANIVELAGVGHYPHWEVPEMITSTYLQFLEAKTRDLTLSASLP</sequence>
<proteinExistence type="predicted"/>
<keyword evidence="3" id="KW-1185">Reference proteome</keyword>
<dbReference type="PANTHER" id="PTHR43798:SF33">
    <property type="entry name" value="HYDROLASE, PUTATIVE (AFU_ORTHOLOGUE AFUA_2G14860)-RELATED"/>
    <property type="match status" value="1"/>
</dbReference>
<accession>A0ABV4P3B4</accession>
<gene>
    <name evidence="2" type="ORF">ACCI49_15090</name>
</gene>
<evidence type="ECO:0000313" key="3">
    <source>
        <dbReference type="Proteomes" id="UP001569428"/>
    </source>
</evidence>
<dbReference type="PANTHER" id="PTHR43798">
    <property type="entry name" value="MONOACYLGLYCEROL LIPASE"/>
    <property type="match status" value="1"/>
</dbReference>
<dbReference type="PRINTS" id="PR00412">
    <property type="entry name" value="EPOXHYDRLASE"/>
</dbReference>
<dbReference type="InterPro" id="IPR000073">
    <property type="entry name" value="AB_hydrolase_1"/>
</dbReference>
<dbReference type="InterPro" id="IPR050266">
    <property type="entry name" value="AB_hydrolase_sf"/>
</dbReference>
<dbReference type="RefSeq" id="WP_371839880.1">
    <property type="nucleotide sequence ID" value="NZ_JBGMEK010000035.1"/>
</dbReference>
<dbReference type="GO" id="GO:0016787">
    <property type="term" value="F:hydrolase activity"/>
    <property type="evidence" value="ECO:0007669"/>
    <property type="project" value="UniProtKB-KW"/>
</dbReference>